<reference evidence="2" key="1">
    <citation type="journal article" date="2020" name="Stud. Mycol.">
        <title>101 Dothideomycetes genomes: a test case for predicting lifestyles and emergence of pathogens.</title>
        <authorList>
            <person name="Haridas S."/>
            <person name="Albert R."/>
            <person name="Binder M."/>
            <person name="Bloem J."/>
            <person name="Labutti K."/>
            <person name="Salamov A."/>
            <person name="Andreopoulos B."/>
            <person name="Baker S."/>
            <person name="Barry K."/>
            <person name="Bills G."/>
            <person name="Bluhm B."/>
            <person name="Cannon C."/>
            <person name="Castanera R."/>
            <person name="Culley D."/>
            <person name="Daum C."/>
            <person name="Ezra D."/>
            <person name="Gonzalez J."/>
            <person name="Henrissat B."/>
            <person name="Kuo A."/>
            <person name="Liang C."/>
            <person name="Lipzen A."/>
            <person name="Lutzoni F."/>
            <person name="Magnuson J."/>
            <person name="Mondo S."/>
            <person name="Nolan M."/>
            <person name="Ohm R."/>
            <person name="Pangilinan J."/>
            <person name="Park H.-J."/>
            <person name="Ramirez L."/>
            <person name="Alfaro M."/>
            <person name="Sun H."/>
            <person name="Tritt A."/>
            <person name="Yoshinaga Y."/>
            <person name="Zwiers L.-H."/>
            <person name="Turgeon B."/>
            <person name="Goodwin S."/>
            <person name="Spatafora J."/>
            <person name="Crous P."/>
            <person name="Grigoriev I."/>
        </authorList>
    </citation>
    <scope>NUCLEOTIDE SEQUENCE</scope>
    <source>
        <strain evidence="2">CBS 473.64</strain>
    </source>
</reference>
<feature type="region of interest" description="Disordered" evidence="1">
    <location>
        <begin position="235"/>
        <end position="464"/>
    </location>
</feature>
<feature type="compositionally biased region" description="Polar residues" evidence="1">
    <location>
        <begin position="477"/>
        <end position="486"/>
    </location>
</feature>
<feature type="compositionally biased region" description="Low complexity" evidence="1">
    <location>
        <begin position="276"/>
        <end position="285"/>
    </location>
</feature>
<proteinExistence type="predicted"/>
<feature type="region of interest" description="Disordered" evidence="1">
    <location>
        <begin position="1"/>
        <end position="57"/>
    </location>
</feature>
<feature type="compositionally biased region" description="Basic and acidic residues" evidence="1">
    <location>
        <begin position="40"/>
        <end position="57"/>
    </location>
</feature>
<organism evidence="2 3">
    <name type="scientific">Massarina eburnea CBS 473.64</name>
    <dbReference type="NCBI Taxonomy" id="1395130"/>
    <lineage>
        <taxon>Eukaryota</taxon>
        <taxon>Fungi</taxon>
        <taxon>Dikarya</taxon>
        <taxon>Ascomycota</taxon>
        <taxon>Pezizomycotina</taxon>
        <taxon>Dothideomycetes</taxon>
        <taxon>Pleosporomycetidae</taxon>
        <taxon>Pleosporales</taxon>
        <taxon>Massarineae</taxon>
        <taxon>Massarinaceae</taxon>
        <taxon>Massarina</taxon>
    </lineage>
</organism>
<protein>
    <submittedName>
        <fullName evidence="2">Uncharacterized protein</fullName>
    </submittedName>
</protein>
<dbReference type="AlphaFoldDB" id="A0A6A6S9B1"/>
<feature type="compositionally biased region" description="Polar residues" evidence="1">
    <location>
        <begin position="340"/>
        <end position="353"/>
    </location>
</feature>
<feature type="compositionally biased region" description="Low complexity" evidence="1">
    <location>
        <begin position="316"/>
        <end position="327"/>
    </location>
</feature>
<evidence type="ECO:0000313" key="3">
    <source>
        <dbReference type="Proteomes" id="UP000799753"/>
    </source>
</evidence>
<evidence type="ECO:0000313" key="2">
    <source>
        <dbReference type="EMBL" id="KAF2644325.1"/>
    </source>
</evidence>
<dbReference type="OrthoDB" id="3946303at2759"/>
<accession>A0A6A6S9B1</accession>
<sequence>MPSSLSSIFGGRRRRQQQNPPATTHGGNHFPVQLSGIPTHTKDVKPQETEPSRLPRHEASVDQTRIFIYDLLCFKGHGVVQKWPQWILETVSAWNGTGAELRNYNGDFEYICPLTGGHARLDGNCKYAHQSEGDCRRLIGRIVENTIKKMKAKEDMGKQQRDEWQRTLLGNPPSSRGPIQYGSTVSIPDWNSHATARSSAPSIFTPSIISQPPSMLYGSSPYNYGIDHFQPMMGSQHSRSIVETAPSRGTTPSQMDYSSSHAIPGSHSRASVSCKSPSTTQTSPPGSVESGAEKPRVPLTRENLSRAIPLQLDPYRSSSRSVTSATVPMLPHPPRYRSRSLVSIASRRSSTPALQEKRYSNARTDVGMSPSPSQQSMYTSQQMYRPTRNQGPPPSVYNDLYVPTNGLKHHRSQGIVESRPLSHPQSAPALSHRSSSSSIHSQTQYQNDYAPNFRDPSRYRTVGGDAFQTPYALSDHAASSRTHTSSPPAPVHRSIIHTTPILRSDSLSIQSPQKGSSSSLLKSFTSTFRSKKTASTDDFALAQGAYTVFKAGNSAERHEMRLREIERMKSMVPSVMRGDGGDNERMGPSMRQMNPITGLPVKTLVESIEIAEILRGQRRPAF</sequence>
<dbReference type="Proteomes" id="UP000799753">
    <property type="component" value="Unassembled WGS sequence"/>
</dbReference>
<name>A0A6A6S9B1_9PLEO</name>
<keyword evidence="3" id="KW-1185">Reference proteome</keyword>
<feature type="compositionally biased region" description="Polar residues" evidence="1">
    <location>
        <begin position="235"/>
        <end position="261"/>
    </location>
</feature>
<feature type="compositionally biased region" description="Low complexity" evidence="1">
    <location>
        <begin position="431"/>
        <end position="441"/>
    </location>
</feature>
<evidence type="ECO:0000256" key="1">
    <source>
        <dbReference type="SAM" id="MobiDB-lite"/>
    </source>
</evidence>
<dbReference type="EMBL" id="MU006779">
    <property type="protein sequence ID" value="KAF2644325.1"/>
    <property type="molecule type" value="Genomic_DNA"/>
</dbReference>
<gene>
    <name evidence="2" type="ORF">P280DRAFT_477711</name>
</gene>
<feature type="compositionally biased region" description="Low complexity" evidence="1">
    <location>
        <begin position="368"/>
        <end position="384"/>
    </location>
</feature>
<feature type="region of interest" description="Disordered" evidence="1">
    <location>
        <begin position="473"/>
        <end position="492"/>
    </location>
</feature>